<dbReference type="AlphaFoldDB" id="A0A162WN10"/>
<organism evidence="1 2">
    <name type="scientific">Phycomyces blakesleeanus (strain ATCC 8743b / DSM 1359 / FGSC 10004 / NBRC 33097 / NRRL 1555)</name>
    <dbReference type="NCBI Taxonomy" id="763407"/>
    <lineage>
        <taxon>Eukaryota</taxon>
        <taxon>Fungi</taxon>
        <taxon>Fungi incertae sedis</taxon>
        <taxon>Mucoromycota</taxon>
        <taxon>Mucoromycotina</taxon>
        <taxon>Mucoromycetes</taxon>
        <taxon>Mucorales</taxon>
        <taxon>Phycomycetaceae</taxon>
        <taxon>Phycomyces</taxon>
    </lineage>
</organism>
<accession>A0A162WN10</accession>
<evidence type="ECO:0000313" key="2">
    <source>
        <dbReference type="Proteomes" id="UP000077315"/>
    </source>
</evidence>
<keyword evidence="2" id="KW-1185">Reference proteome</keyword>
<sequence length="139" mass="15867">MPRPKKRSTMAKKINRLASSRAFIKKIQLENEDYVDLEFDHEDDIVLDNRELQRMGIGSKISQETWGTTPAPQDTSLGQLTVDVNAHKSGTTRHGSLVKQTTKGIHRLVSLTRNWPKPNLSTTHVKPICWFLGVEYKKE</sequence>
<dbReference type="GeneID" id="28993205"/>
<proteinExistence type="predicted"/>
<dbReference type="VEuPathDB" id="FungiDB:PHYBLDRAFT_149580"/>
<dbReference type="Proteomes" id="UP000077315">
    <property type="component" value="Unassembled WGS sequence"/>
</dbReference>
<evidence type="ECO:0000313" key="1">
    <source>
        <dbReference type="EMBL" id="OAD69175.1"/>
    </source>
</evidence>
<reference evidence="2" key="1">
    <citation type="submission" date="2015-06" db="EMBL/GenBank/DDBJ databases">
        <title>Expansion of signal transduction pathways in fungi by whole-genome duplication.</title>
        <authorList>
            <consortium name="DOE Joint Genome Institute"/>
            <person name="Corrochano L.M."/>
            <person name="Kuo A."/>
            <person name="Marcet-Houben M."/>
            <person name="Polaino S."/>
            <person name="Salamov A."/>
            <person name="Villalobos J.M."/>
            <person name="Alvarez M.I."/>
            <person name="Avalos J."/>
            <person name="Benito E.P."/>
            <person name="Benoit I."/>
            <person name="Burger G."/>
            <person name="Camino L.P."/>
            <person name="Canovas D."/>
            <person name="Cerda-Olmedo E."/>
            <person name="Cheng J.-F."/>
            <person name="Dominguez A."/>
            <person name="Elias M."/>
            <person name="Eslava A.P."/>
            <person name="Glaser F."/>
            <person name="Grimwood J."/>
            <person name="Gutierrez G."/>
            <person name="Heitman J."/>
            <person name="Henrissat B."/>
            <person name="Iturriaga E.A."/>
            <person name="Lang B.F."/>
            <person name="Lavin J.L."/>
            <person name="Lee S."/>
            <person name="Li W."/>
            <person name="Lindquist E."/>
            <person name="Lopez-Garcia S."/>
            <person name="Luque E.M."/>
            <person name="Marcos A.T."/>
            <person name="Martin J."/>
            <person name="McCluskey K."/>
            <person name="Medina H.R."/>
            <person name="Miralles-Duran A."/>
            <person name="Miyazaki A."/>
            <person name="Munoz-Torres E."/>
            <person name="Oguiza J.A."/>
            <person name="Ohm R."/>
            <person name="Olmedo M."/>
            <person name="Orejas M."/>
            <person name="Ortiz-Castellanos L."/>
            <person name="Pisabarro A.G."/>
            <person name="Rodriguez-Romero J."/>
            <person name="Ruiz-Herrera J."/>
            <person name="Ruiz-Vazquez R."/>
            <person name="Sanz C."/>
            <person name="Schackwitz W."/>
            <person name="Schmutz J."/>
            <person name="Shahriari M."/>
            <person name="Shelest E."/>
            <person name="Silva-Franco F."/>
            <person name="Soanes D."/>
            <person name="Syed K."/>
            <person name="Tagua V.G."/>
            <person name="Talbot N.J."/>
            <person name="Thon M."/>
            <person name="De vries R.P."/>
            <person name="Wiebenga A."/>
            <person name="Yadav J.S."/>
            <person name="Braun E.L."/>
            <person name="Baker S."/>
            <person name="Garre V."/>
            <person name="Horwitz B."/>
            <person name="Torres-Martinez S."/>
            <person name="Idnurm A."/>
            <person name="Herrera-Estrella A."/>
            <person name="Gabaldon T."/>
            <person name="Grigoriev I.V."/>
        </authorList>
    </citation>
    <scope>NUCLEOTIDE SEQUENCE [LARGE SCALE GENOMIC DNA]</scope>
    <source>
        <strain evidence="2">NRRL 1555(-)</strain>
    </source>
</reference>
<dbReference type="RefSeq" id="XP_018287215.1">
    <property type="nucleotide sequence ID" value="XM_018432299.1"/>
</dbReference>
<protein>
    <submittedName>
        <fullName evidence="1">Uncharacterized protein</fullName>
    </submittedName>
</protein>
<name>A0A162WN10_PHYB8</name>
<dbReference type="EMBL" id="KV440992">
    <property type="protein sequence ID" value="OAD69175.1"/>
    <property type="molecule type" value="Genomic_DNA"/>
</dbReference>
<dbReference type="InParanoid" id="A0A162WN10"/>
<gene>
    <name evidence="1" type="ORF">PHYBLDRAFT_149580</name>
</gene>